<dbReference type="InterPro" id="IPR006094">
    <property type="entry name" value="Oxid_FAD_bind_N"/>
</dbReference>
<dbReference type="PANTHER" id="PTHR11748">
    <property type="entry name" value="D-LACTATE DEHYDROGENASE"/>
    <property type="match status" value="1"/>
</dbReference>
<accession>A0A2Z2NNZ4</accession>
<dbReference type="RefSeq" id="WP_088918223.1">
    <property type="nucleotide sequence ID" value="NZ_CP018632.1"/>
</dbReference>
<dbReference type="Gene3D" id="3.30.465.10">
    <property type="match status" value="1"/>
</dbReference>
<keyword evidence="1" id="KW-0285">Flavoprotein</keyword>
<dbReference type="GO" id="GO:0016491">
    <property type="term" value="F:oxidoreductase activity"/>
    <property type="evidence" value="ECO:0007669"/>
    <property type="project" value="UniProtKB-KW"/>
</dbReference>
<evidence type="ECO:0000313" key="4">
    <source>
        <dbReference type="EMBL" id="ASJ72963.1"/>
    </source>
</evidence>
<dbReference type="SUPFAM" id="SSF56176">
    <property type="entry name" value="FAD-binding/transporter-associated domain-like"/>
    <property type="match status" value="1"/>
</dbReference>
<dbReference type="InterPro" id="IPR036318">
    <property type="entry name" value="FAD-bd_PCMH-like_sf"/>
</dbReference>
<dbReference type="Proteomes" id="UP000250079">
    <property type="component" value="Chromosome"/>
</dbReference>
<evidence type="ECO:0000256" key="2">
    <source>
        <dbReference type="ARBA" id="ARBA00022827"/>
    </source>
</evidence>
<evidence type="ECO:0000313" key="5">
    <source>
        <dbReference type="Proteomes" id="UP000250079"/>
    </source>
</evidence>
<dbReference type="PROSITE" id="PS51387">
    <property type="entry name" value="FAD_PCMH"/>
    <property type="match status" value="1"/>
</dbReference>
<keyword evidence="5" id="KW-1185">Reference proteome</keyword>
<dbReference type="KEGG" id="gai:IMCC3135_14390"/>
<dbReference type="InterPro" id="IPR016166">
    <property type="entry name" value="FAD-bd_PCMH"/>
</dbReference>
<dbReference type="NCBIfam" id="NF008439">
    <property type="entry name" value="PRK11282.1"/>
    <property type="match status" value="1"/>
</dbReference>
<evidence type="ECO:0000259" key="3">
    <source>
        <dbReference type="PROSITE" id="PS51387"/>
    </source>
</evidence>
<dbReference type="SUPFAM" id="SSF55103">
    <property type="entry name" value="FAD-linked oxidases, C-terminal domain"/>
    <property type="match status" value="1"/>
</dbReference>
<dbReference type="EC" id="1.-.-.-" evidence="4"/>
<dbReference type="InterPro" id="IPR016164">
    <property type="entry name" value="FAD-linked_Oxase-like_C"/>
</dbReference>
<name>A0A2Z2NNZ4_9GAMM</name>
<dbReference type="AlphaFoldDB" id="A0A2Z2NNZ4"/>
<feature type="domain" description="FAD-binding PCMH-type" evidence="3">
    <location>
        <begin position="1"/>
        <end position="175"/>
    </location>
</feature>
<gene>
    <name evidence="4" type="ORF">IMCC3135_14390</name>
</gene>
<sequence>MTPNDDSSALLQRVKQAVDTASHLVIKAGNSKSSLGNAGSDANTAEPLSVLSHTGVISYEPTELVVTVRSGTTMQELNAVLDEAGQMLPFEPPCLPGSTIGGVLACGLSGPRRPFSGSARDYVLGTRIINGQAQDLSFGGQVMKNVAGYDVSRLQIGTWGTLGVLLDVSMKVLPKPELELTLVQAATEHDTRGFSPLMRQPLPLSAAMLIGEHRYLRLSGSEAAVMAAATELGGDRLSEEDAQIWQSVRDHEHEFFTSLAQDASLWRISVADHAPALTLPGEYLYEWAGAQRWLKTTAPAAEVFAAARAVGGHASRYSASLDDSAAFQPLDGVMKKLQSRVRDSFDPLRLFNRGRFHPELDAPENSQLTSSV</sequence>
<evidence type="ECO:0000256" key="1">
    <source>
        <dbReference type="ARBA" id="ARBA00022630"/>
    </source>
</evidence>
<keyword evidence="2" id="KW-0274">FAD</keyword>
<dbReference type="GO" id="GO:0071949">
    <property type="term" value="F:FAD binding"/>
    <property type="evidence" value="ECO:0007669"/>
    <property type="project" value="InterPro"/>
</dbReference>
<dbReference type="Pfam" id="PF01565">
    <property type="entry name" value="FAD_binding_4"/>
    <property type="match status" value="1"/>
</dbReference>
<dbReference type="EMBL" id="CP018632">
    <property type="protein sequence ID" value="ASJ72963.1"/>
    <property type="molecule type" value="Genomic_DNA"/>
</dbReference>
<reference evidence="4 5" key="1">
    <citation type="submission" date="2016-12" db="EMBL/GenBank/DDBJ databases">
        <authorList>
            <person name="Song W.-J."/>
            <person name="Kurnit D.M."/>
        </authorList>
    </citation>
    <scope>NUCLEOTIDE SEQUENCE [LARGE SCALE GENOMIC DNA]</scope>
    <source>
        <strain evidence="4 5">IMCC3135</strain>
    </source>
</reference>
<proteinExistence type="predicted"/>
<organism evidence="4 5">
    <name type="scientific">Granulosicoccus antarcticus IMCC3135</name>
    <dbReference type="NCBI Taxonomy" id="1192854"/>
    <lineage>
        <taxon>Bacteria</taxon>
        <taxon>Pseudomonadati</taxon>
        <taxon>Pseudomonadota</taxon>
        <taxon>Gammaproteobacteria</taxon>
        <taxon>Chromatiales</taxon>
        <taxon>Granulosicoccaceae</taxon>
        <taxon>Granulosicoccus</taxon>
    </lineage>
</organism>
<keyword evidence="4" id="KW-0560">Oxidoreductase</keyword>
<protein>
    <submittedName>
        <fullName evidence="4">Putative FAD-linked oxidoreductase</fullName>
        <ecNumber evidence="4">1.-.-.-</ecNumber>
    </submittedName>
</protein>
<dbReference type="OrthoDB" id="9811557at2"/>
<dbReference type="InterPro" id="IPR016169">
    <property type="entry name" value="FAD-bd_PCMH_sub2"/>
</dbReference>
<dbReference type="PANTHER" id="PTHR11748:SF103">
    <property type="entry name" value="GLYCOLATE OXIDASE SUBUNIT GLCE"/>
    <property type="match status" value="1"/>
</dbReference>